<dbReference type="EMBL" id="MDYN01000083">
    <property type="protein sequence ID" value="OQD78769.1"/>
    <property type="molecule type" value="Genomic_DNA"/>
</dbReference>
<gene>
    <name evidence="1" type="ORF">PENANT_c083G00783</name>
</gene>
<comment type="caution">
    <text evidence="1">The sequence shown here is derived from an EMBL/GenBank/DDBJ whole genome shotgun (WGS) entry which is preliminary data.</text>
</comment>
<sequence length="131" mass="14826">MSPSSIDPKSFDELRSVARWFKDAEVAKVEKKDAAGDILRCVDNGRFTKWTPFLEQMNLHKEGNGYALLRLSGTVSIEKEKGFDTIFFPFQDVEIAGQKLHFGDFLRLTETQLLTTTLDCLIVVVPGLKEE</sequence>
<dbReference type="AlphaFoldDB" id="A0A1V6PP22"/>
<proteinExistence type="predicted"/>
<dbReference type="OrthoDB" id="4252872at2759"/>
<accession>A0A1V6PP22</accession>
<dbReference type="Proteomes" id="UP000191672">
    <property type="component" value="Unassembled WGS sequence"/>
</dbReference>
<evidence type="ECO:0000313" key="1">
    <source>
        <dbReference type="EMBL" id="OQD78769.1"/>
    </source>
</evidence>
<organism evidence="1 2">
    <name type="scientific">Penicillium antarcticum</name>
    <dbReference type="NCBI Taxonomy" id="416450"/>
    <lineage>
        <taxon>Eukaryota</taxon>
        <taxon>Fungi</taxon>
        <taxon>Dikarya</taxon>
        <taxon>Ascomycota</taxon>
        <taxon>Pezizomycotina</taxon>
        <taxon>Eurotiomycetes</taxon>
        <taxon>Eurotiomycetidae</taxon>
        <taxon>Eurotiales</taxon>
        <taxon>Aspergillaceae</taxon>
        <taxon>Penicillium</taxon>
    </lineage>
</organism>
<protein>
    <submittedName>
        <fullName evidence="1">Uncharacterized protein</fullName>
    </submittedName>
</protein>
<evidence type="ECO:0000313" key="2">
    <source>
        <dbReference type="Proteomes" id="UP000191672"/>
    </source>
</evidence>
<keyword evidence="2" id="KW-1185">Reference proteome</keyword>
<reference evidence="2" key="1">
    <citation type="journal article" date="2017" name="Nat. Microbiol.">
        <title>Global analysis of biosynthetic gene clusters reveals vast potential of secondary metabolite production in Penicillium species.</title>
        <authorList>
            <person name="Nielsen J.C."/>
            <person name="Grijseels S."/>
            <person name="Prigent S."/>
            <person name="Ji B."/>
            <person name="Dainat J."/>
            <person name="Nielsen K.F."/>
            <person name="Frisvad J.C."/>
            <person name="Workman M."/>
            <person name="Nielsen J."/>
        </authorList>
    </citation>
    <scope>NUCLEOTIDE SEQUENCE [LARGE SCALE GENOMIC DNA]</scope>
    <source>
        <strain evidence="2">IBT 31811</strain>
    </source>
</reference>
<name>A0A1V6PP22_9EURO</name>